<dbReference type="STRING" id="553385.GCA_000591415_00274"/>
<comment type="catalytic activity">
    <reaction evidence="6 7 8">
        <text>alpha-D-glucose 6-phosphate = beta-D-fructose 6-phosphate</text>
        <dbReference type="Rhea" id="RHEA:11816"/>
        <dbReference type="ChEBI" id="CHEBI:57634"/>
        <dbReference type="ChEBI" id="CHEBI:58225"/>
        <dbReference type="EC" id="5.3.1.9"/>
    </reaction>
</comment>
<dbReference type="GO" id="GO:0048029">
    <property type="term" value="F:monosaccharide binding"/>
    <property type="evidence" value="ECO:0007669"/>
    <property type="project" value="TreeGrafter"/>
</dbReference>
<evidence type="ECO:0000256" key="5">
    <source>
        <dbReference type="ARBA" id="ARBA00023235"/>
    </source>
</evidence>
<evidence type="ECO:0000256" key="8">
    <source>
        <dbReference type="RuleBase" id="RU000612"/>
    </source>
</evidence>
<feature type="active site" description="Proton donor" evidence="7">
    <location>
        <position position="373"/>
    </location>
</feature>
<protein>
    <recommendedName>
        <fullName evidence="7">Glucose-6-phosphate isomerase</fullName>
        <shortName evidence="7">GPI</shortName>
        <ecNumber evidence="7">5.3.1.9</ecNumber>
    </recommendedName>
    <alternativeName>
        <fullName evidence="7">Phosphoglucose isomerase</fullName>
        <shortName evidence="7">PGI</shortName>
    </alternativeName>
    <alternativeName>
        <fullName evidence="7">Phosphohexose isomerase</fullName>
        <shortName evidence="7">PHI</shortName>
    </alternativeName>
</protein>
<comment type="similarity">
    <text evidence="2 7 8">Belongs to the GPI family.</text>
</comment>
<keyword evidence="4 7" id="KW-0324">Glycolysis</keyword>
<dbReference type="NCBIfam" id="NF001211">
    <property type="entry name" value="PRK00179.1"/>
    <property type="match status" value="1"/>
</dbReference>
<dbReference type="UniPathway" id="UPA00138"/>
<dbReference type="EC" id="5.3.1.9" evidence="7"/>
<dbReference type="GO" id="GO:0006096">
    <property type="term" value="P:glycolytic process"/>
    <property type="evidence" value="ECO:0007669"/>
    <property type="project" value="UniProtKB-UniRule"/>
</dbReference>
<dbReference type="CDD" id="cd05016">
    <property type="entry name" value="SIS_PGI_2"/>
    <property type="match status" value="1"/>
</dbReference>
<keyword evidence="3 7" id="KW-0312">Gluconeogenesis</keyword>
<dbReference type="InterPro" id="IPR035476">
    <property type="entry name" value="SIS_PGI_1"/>
</dbReference>
<dbReference type="SUPFAM" id="SSF53697">
    <property type="entry name" value="SIS domain"/>
    <property type="match status" value="1"/>
</dbReference>
<dbReference type="GO" id="GO:0051156">
    <property type="term" value="P:glucose 6-phosphate metabolic process"/>
    <property type="evidence" value="ECO:0007669"/>
    <property type="project" value="TreeGrafter"/>
</dbReference>
<evidence type="ECO:0000256" key="6">
    <source>
        <dbReference type="ARBA" id="ARBA00029321"/>
    </source>
</evidence>
<comment type="pathway">
    <text evidence="7">Carbohydrate biosynthesis; gluconeogenesis.</text>
</comment>
<accession>A0A558HWY1</accession>
<dbReference type="HAMAP" id="MF_00473">
    <property type="entry name" value="G6P_isomerase"/>
    <property type="match status" value="1"/>
</dbReference>
<dbReference type="UniPathway" id="UPA00109">
    <property type="reaction ID" value="UER00181"/>
</dbReference>
<name>A0A558HWY1_9GAMM</name>
<dbReference type="AlphaFoldDB" id="A0A558HWY1"/>
<evidence type="ECO:0000256" key="4">
    <source>
        <dbReference type="ARBA" id="ARBA00023152"/>
    </source>
</evidence>
<comment type="subcellular location">
    <subcellularLocation>
        <location evidence="7">Cytoplasm</location>
    </subcellularLocation>
</comment>
<proteinExistence type="inferred from homology"/>
<dbReference type="PROSITE" id="PS00174">
    <property type="entry name" value="P_GLUCOSE_ISOMERASE_2"/>
    <property type="match status" value="1"/>
</dbReference>
<gene>
    <name evidence="7" type="primary">pgi</name>
    <name evidence="9" type="ORF">FQP86_00580</name>
</gene>
<keyword evidence="10" id="KW-1185">Reference proteome</keyword>
<dbReference type="PANTHER" id="PTHR11469:SF1">
    <property type="entry name" value="GLUCOSE-6-PHOSPHATE ISOMERASE"/>
    <property type="match status" value="1"/>
</dbReference>
<dbReference type="PROSITE" id="PS51463">
    <property type="entry name" value="P_GLUCOSE_ISOMERASE_3"/>
    <property type="match status" value="1"/>
</dbReference>
<dbReference type="GO" id="GO:0005829">
    <property type="term" value="C:cytosol"/>
    <property type="evidence" value="ECO:0007669"/>
    <property type="project" value="TreeGrafter"/>
</dbReference>
<dbReference type="GO" id="GO:0004347">
    <property type="term" value="F:glucose-6-phosphate isomerase activity"/>
    <property type="evidence" value="ECO:0007669"/>
    <property type="project" value="UniProtKB-UniRule"/>
</dbReference>
<comment type="caution">
    <text evidence="9">The sequence shown here is derived from an EMBL/GenBank/DDBJ whole genome shotgun (WGS) entry which is preliminary data.</text>
</comment>
<dbReference type="GO" id="GO:0097367">
    <property type="term" value="F:carbohydrate derivative binding"/>
    <property type="evidence" value="ECO:0007669"/>
    <property type="project" value="InterPro"/>
</dbReference>
<dbReference type="RefSeq" id="WP_024950688.1">
    <property type="nucleotide sequence ID" value="NZ_CAWOWR010000001.1"/>
</dbReference>
<dbReference type="InterPro" id="IPR046348">
    <property type="entry name" value="SIS_dom_sf"/>
</dbReference>
<evidence type="ECO:0000256" key="7">
    <source>
        <dbReference type="HAMAP-Rule" id="MF_00473"/>
    </source>
</evidence>
<dbReference type="CDD" id="cd05015">
    <property type="entry name" value="SIS_PGI_1"/>
    <property type="match status" value="1"/>
</dbReference>
<organism evidence="9 10">
    <name type="scientific">Cobetia crustatorum</name>
    <dbReference type="NCBI Taxonomy" id="553385"/>
    <lineage>
        <taxon>Bacteria</taxon>
        <taxon>Pseudomonadati</taxon>
        <taxon>Pseudomonadota</taxon>
        <taxon>Gammaproteobacteria</taxon>
        <taxon>Oceanospirillales</taxon>
        <taxon>Halomonadaceae</taxon>
        <taxon>Cobetia</taxon>
    </lineage>
</organism>
<reference evidence="9 10" key="1">
    <citation type="submission" date="2019-07" db="EMBL/GenBank/DDBJ databases">
        <title>Diversity of Bacteria from Kongsfjorden, Arctic.</title>
        <authorList>
            <person name="Yu Y."/>
        </authorList>
    </citation>
    <scope>NUCLEOTIDE SEQUENCE [LARGE SCALE GENOMIC DNA]</scope>
    <source>
        <strain evidence="9 10">SM1923</strain>
    </source>
</reference>
<dbReference type="InterPro" id="IPR001672">
    <property type="entry name" value="G6P_Isomerase"/>
</dbReference>
<comment type="pathway">
    <text evidence="1 7 8">Carbohydrate degradation; glycolysis; D-glyceraldehyde 3-phosphate and glycerone phosphate from D-glucose: step 2/4.</text>
</comment>
<dbReference type="GO" id="GO:0006094">
    <property type="term" value="P:gluconeogenesis"/>
    <property type="evidence" value="ECO:0007669"/>
    <property type="project" value="UniProtKB-UniRule"/>
</dbReference>
<dbReference type="Gene3D" id="1.10.1390.10">
    <property type="match status" value="1"/>
</dbReference>
<dbReference type="OrthoDB" id="140919at2"/>
<dbReference type="Gene3D" id="3.40.50.10490">
    <property type="entry name" value="Glucose-6-phosphate isomerase like protein, domain 1"/>
    <property type="match status" value="2"/>
</dbReference>
<feature type="active site" evidence="7">
    <location>
        <position position="528"/>
    </location>
</feature>
<dbReference type="PRINTS" id="PR00662">
    <property type="entry name" value="G6PISOMERASE"/>
</dbReference>
<evidence type="ECO:0000256" key="1">
    <source>
        <dbReference type="ARBA" id="ARBA00004926"/>
    </source>
</evidence>
<evidence type="ECO:0000313" key="9">
    <source>
        <dbReference type="EMBL" id="TVU73615.1"/>
    </source>
</evidence>
<dbReference type="Proteomes" id="UP000319941">
    <property type="component" value="Unassembled WGS sequence"/>
</dbReference>
<keyword evidence="7" id="KW-0963">Cytoplasm</keyword>
<evidence type="ECO:0000313" key="10">
    <source>
        <dbReference type="Proteomes" id="UP000319941"/>
    </source>
</evidence>
<evidence type="ECO:0000256" key="3">
    <source>
        <dbReference type="ARBA" id="ARBA00022432"/>
    </source>
</evidence>
<dbReference type="PROSITE" id="PS00765">
    <property type="entry name" value="P_GLUCOSE_ISOMERASE_1"/>
    <property type="match status" value="1"/>
</dbReference>
<dbReference type="EMBL" id="VNFH01000001">
    <property type="protein sequence ID" value="TVU73615.1"/>
    <property type="molecule type" value="Genomic_DNA"/>
</dbReference>
<keyword evidence="5 7" id="KW-0413">Isomerase</keyword>
<dbReference type="InterPro" id="IPR035482">
    <property type="entry name" value="SIS_PGI_2"/>
</dbReference>
<sequence length="568" mass="62940">MSTPSSARSARRNSQAWQALARHHEEQMADVHLKDLFADDAAQGRDRVAMFTRSAAGLRLDLSKQRLTGKTLELLLELARETGVEQGIKRLLAGEHVNRSEDRPALHAALRLPRSASLEVDGEDVVPAIHESLEHLAEMVETFHSGQWRGATGKPITDVVNLGVGGSDLGPLMVSSALNDCRPKGIHEIGVHFASTMDGSQLADYLESLSPETTLFVLSSKSFSTIDTLSNARTARDWLRSRLDPEGRLEALINRQHFIGASAKPEKMSEWGIAPEHQLLFWDWVGGRYSLWGTIGLPIALNVGMDNFRRLLAGAHTLDEHFRTAPLEDNLPVLLALAGIWNNNFLDIRAHSILPYDGRLEYFASYLEQLEMESNGKSVTNDGEMIDYSTCPVLWGQLGPNAQHAFYQLLHQGTQAVECDFIAPMCRYDHIEDAETRGHLKAQHRLTLANCFAQSRVLMLGDDAIPGDEEQPNHKRYRGNQPSTTLLLETLTPETLGALIALYEQKVFVQATIWDINPFDQWGVELGKQIATATEATMTSGEGFGSLDASSRALIEAIWTAQGQDPRR</sequence>
<evidence type="ECO:0000256" key="2">
    <source>
        <dbReference type="ARBA" id="ARBA00006604"/>
    </source>
</evidence>
<dbReference type="Pfam" id="PF00342">
    <property type="entry name" value="PGI"/>
    <property type="match status" value="1"/>
</dbReference>
<dbReference type="InterPro" id="IPR018189">
    <property type="entry name" value="Phosphoglucose_isomerase_CS"/>
</dbReference>
<feature type="active site" evidence="7">
    <location>
        <position position="404"/>
    </location>
</feature>
<comment type="function">
    <text evidence="7">Catalyzes the reversible isomerization of glucose-6-phosphate to fructose-6-phosphate.</text>
</comment>
<dbReference type="PANTHER" id="PTHR11469">
    <property type="entry name" value="GLUCOSE-6-PHOSPHATE ISOMERASE"/>
    <property type="match status" value="1"/>
</dbReference>
<dbReference type="InterPro" id="IPR023096">
    <property type="entry name" value="G6P_Isomerase_C"/>
</dbReference>